<dbReference type="PANTHER" id="PTHR11938">
    <property type="entry name" value="FAD NADPH DEHYDROGENASE/OXIDOREDUCTASE"/>
    <property type="match status" value="1"/>
</dbReference>
<keyword evidence="20" id="KW-1185">Reference proteome</keyword>
<dbReference type="Proteomes" id="UP000432464">
    <property type="component" value="Unassembled WGS sequence"/>
</dbReference>
<feature type="domain" description="Glutamine amidotransferase type-2" evidence="18">
    <location>
        <begin position="33"/>
        <end position="442"/>
    </location>
</feature>
<evidence type="ECO:0000256" key="11">
    <source>
        <dbReference type="ARBA" id="ARBA00023002"/>
    </source>
</evidence>
<dbReference type="GO" id="GO:0006537">
    <property type="term" value="P:glutamate biosynthetic process"/>
    <property type="evidence" value="ECO:0007669"/>
    <property type="project" value="UniProtKB-KW"/>
</dbReference>
<evidence type="ECO:0000259" key="18">
    <source>
        <dbReference type="PROSITE" id="PS51278"/>
    </source>
</evidence>
<evidence type="ECO:0000313" key="19">
    <source>
        <dbReference type="EMBL" id="MTE11962.1"/>
    </source>
</evidence>
<dbReference type="SUPFAM" id="SSF51395">
    <property type="entry name" value="FMN-linked oxidoreductases"/>
    <property type="match status" value="1"/>
</dbReference>
<comment type="cofactor">
    <cofactor evidence="1">
        <name>FMN</name>
        <dbReference type="ChEBI" id="CHEBI:58210"/>
    </cofactor>
</comment>
<dbReference type="GO" id="GO:0051538">
    <property type="term" value="F:3 iron, 4 sulfur cluster binding"/>
    <property type="evidence" value="ECO:0007669"/>
    <property type="project" value="UniProtKB-KW"/>
</dbReference>
<protein>
    <submittedName>
        <fullName evidence="19">Glutamate synthase large subunit</fullName>
        <ecNumber evidence="19">1.4.1.13</ecNumber>
    </submittedName>
</protein>
<dbReference type="InterPro" id="IPR036485">
    <property type="entry name" value="Glu_synth_asu_C_sf"/>
</dbReference>
<dbReference type="SUPFAM" id="SSF69336">
    <property type="entry name" value="Alpha subunit of glutamate synthase, C-terminal domain"/>
    <property type="match status" value="1"/>
</dbReference>
<dbReference type="Gene3D" id="2.160.20.60">
    <property type="entry name" value="Glutamate synthase, alpha subunit, C-terminal domain"/>
    <property type="match status" value="1"/>
</dbReference>
<keyword evidence="7" id="KW-0288">FMN</keyword>
<comment type="similarity">
    <text evidence="4">Belongs to the glutamate synthase family.</text>
</comment>
<evidence type="ECO:0000256" key="15">
    <source>
        <dbReference type="ARBA" id="ARBA00023291"/>
    </source>
</evidence>
<dbReference type="FunFam" id="3.20.20.70:FF:000031">
    <property type="entry name" value="Glutamate synthase 1 [NADH]"/>
    <property type="match status" value="1"/>
</dbReference>
<comment type="caution">
    <text evidence="19">The sequence shown here is derived from an EMBL/GenBank/DDBJ whole genome shotgun (WGS) entry which is preliminary data.</text>
</comment>
<evidence type="ECO:0000313" key="20">
    <source>
        <dbReference type="Proteomes" id="UP000432464"/>
    </source>
</evidence>
<dbReference type="Pfam" id="PF01493">
    <property type="entry name" value="GXGXG"/>
    <property type="match status" value="1"/>
</dbReference>
<dbReference type="InterPro" id="IPR013785">
    <property type="entry name" value="Aldolase_TIM"/>
</dbReference>
<dbReference type="Pfam" id="PF01645">
    <property type="entry name" value="Glu_synthase"/>
    <property type="match status" value="1"/>
</dbReference>
<comment type="cofactor">
    <cofactor evidence="3">
        <name>FAD</name>
        <dbReference type="ChEBI" id="CHEBI:57692"/>
    </cofactor>
</comment>
<evidence type="ECO:0000256" key="7">
    <source>
        <dbReference type="ARBA" id="ARBA00022643"/>
    </source>
</evidence>
<dbReference type="FunFam" id="2.160.20.60:FF:000001">
    <property type="entry name" value="Glutamate synthase, large subunit"/>
    <property type="match status" value="1"/>
</dbReference>
<dbReference type="FunFam" id="3.60.20.10:FF:000001">
    <property type="entry name" value="Glutamate synthase, large subunit"/>
    <property type="match status" value="1"/>
</dbReference>
<evidence type="ECO:0000256" key="5">
    <source>
        <dbReference type="ARBA" id="ARBA00022605"/>
    </source>
</evidence>
<feature type="compositionally biased region" description="Basic and acidic residues" evidence="17">
    <location>
        <begin position="951"/>
        <end position="963"/>
    </location>
</feature>
<dbReference type="CDD" id="cd00713">
    <property type="entry name" value="GltS"/>
    <property type="match status" value="1"/>
</dbReference>
<dbReference type="EMBL" id="WMBB01000002">
    <property type="protein sequence ID" value="MTE11962.1"/>
    <property type="molecule type" value="Genomic_DNA"/>
</dbReference>
<evidence type="ECO:0000256" key="13">
    <source>
        <dbReference type="ARBA" id="ARBA00023014"/>
    </source>
</evidence>
<name>A0A6I3KPV8_9NOCA</name>
<evidence type="ECO:0000256" key="10">
    <source>
        <dbReference type="ARBA" id="ARBA00022962"/>
    </source>
</evidence>
<keyword evidence="15" id="KW-0003">3Fe-4S</keyword>
<dbReference type="PROSITE" id="PS51278">
    <property type="entry name" value="GATASE_TYPE_2"/>
    <property type="match status" value="1"/>
</dbReference>
<dbReference type="SUPFAM" id="SSF56235">
    <property type="entry name" value="N-terminal nucleophile aminohydrolases (Ntn hydrolases)"/>
    <property type="match status" value="1"/>
</dbReference>
<evidence type="ECO:0000256" key="2">
    <source>
        <dbReference type="ARBA" id="ARBA00001927"/>
    </source>
</evidence>
<dbReference type="InterPro" id="IPR002932">
    <property type="entry name" value="Glu_synthdom"/>
</dbReference>
<keyword evidence="9" id="KW-0274">FAD</keyword>
<proteinExistence type="inferred from homology"/>
<evidence type="ECO:0000256" key="8">
    <source>
        <dbReference type="ARBA" id="ARBA00022723"/>
    </source>
</evidence>
<dbReference type="FunFam" id="3.20.20.70:FF:000053">
    <property type="entry name" value="Glutamate synthase large subunit"/>
    <property type="match status" value="1"/>
</dbReference>
<gene>
    <name evidence="19" type="primary">gltB</name>
    <name evidence="19" type="ORF">GLP40_04060</name>
</gene>
<keyword evidence="14" id="KW-0314">Glutamate biosynthesis</keyword>
<comment type="pathway">
    <text evidence="16">Amino-acid biosynthesis.</text>
</comment>
<evidence type="ECO:0000256" key="16">
    <source>
        <dbReference type="ARBA" id="ARBA00029440"/>
    </source>
</evidence>
<keyword evidence="8" id="KW-0479">Metal-binding</keyword>
<evidence type="ECO:0000256" key="12">
    <source>
        <dbReference type="ARBA" id="ARBA00023004"/>
    </source>
</evidence>
<dbReference type="GO" id="GO:0004355">
    <property type="term" value="F:glutamate synthase (NADPH) activity"/>
    <property type="evidence" value="ECO:0007669"/>
    <property type="project" value="UniProtKB-EC"/>
</dbReference>
<dbReference type="Pfam" id="PF00310">
    <property type="entry name" value="GATase_2"/>
    <property type="match status" value="1"/>
</dbReference>
<accession>A0A6I3KPV8</accession>
<keyword evidence="11 19" id="KW-0560">Oxidoreductase</keyword>
<dbReference type="CDD" id="cd02808">
    <property type="entry name" value="GltS_FMN"/>
    <property type="match status" value="1"/>
</dbReference>
<dbReference type="NCBIfam" id="NF008730">
    <property type="entry name" value="PRK11750.1"/>
    <property type="match status" value="1"/>
</dbReference>
<dbReference type="Gene3D" id="3.60.20.10">
    <property type="entry name" value="Glutamine Phosphoribosylpyrophosphate, subunit 1, domain 1"/>
    <property type="match status" value="1"/>
</dbReference>
<evidence type="ECO:0000256" key="6">
    <source>
        <dbReference type="ARBA" id="ARBA00022630"/>
    </source>
</evidence>
<dbReference type="GO" id="GO:0019676">
    <property type="term" value="P:ammonia assimilation cycle"/>
    <property type="evidence" value="ECO:0007669"/>
    <property type="project" value="TreeGrafter"/>
</dbReference>
<evidence type="ECO:0000256" key="3">
    <source>
        <dbReference type="ARBA" id="ARBA00001974"/>
    </source>
</evidence>
<dbReference type="InterPro" id="IPR050711">
    <property type="entry name" value="ET-N_metabolism_enzyme"/>
</dbReference>
<dbReference type="Gene3D" id="3.20.20.70">
    <property type="entry name" value="Aldolase class I"/>
    <property type="match status" value="2"/>
</dbReference>
<feature type="region of interest" description="Disordered" evidence="17">
    <location>
        <begin position="944"/>
        <end position="963"/>
    </location>
</feature>
<evidence type="ECO:0000256" key="9">
    <source>
        <dbReference type="ARBA" id="ARBA00022827"/>
    </source>
</evidence>
<keyword evidence="6" id="KW-0285">Flavoprotein</keyword>
<sequence>MTQLPGHRFPAGGAGYGQGPIGLYDPANEHDACGVAFVVDMHGRRSRDIVDKAITALLNLEHRGAAGAEPNSGDGAGILIQLPDKFFRAVVDFELPAEGSYATGIAFLPQARREAARAGYGVEKIVREEGLEVLGWREVPIDESSLGALSRDAMPTFRQIFIASPKGSAEQLSGMDLERRAYVVRKRVEHELGKAGAGEGATGKESVYFPSLSGETFVYKGMFTTPQLRAFYLDLQDDRVESALGIVHSRFSTNTFPSWPLAHPFRRVAHNGEINTVSGNENWMRAREALLNSNVFGTDHEGNNRLEKIFPVCTPGASDTARFDEVLELLHLGGRSLPHAVLMMIPEAWERHESMTPEQRAFYRYHSFLMEPWDGPASVCFTDGTVVGAVLDRNGLRPGRIWVTEDGLVVLASEVGVLDIDPAKVVYKKRLQPGHMFLVDTSQGRIISDDEVKSSLAAEFPYQQWLDEGPTKLSDLPDRPHVHMSHDRVLIRQQIFGYTTEELNLLVSPMAQTGGEALGSMGTDTPIAVLSARPRLLFDYFSQLFAQVTNPPLDAIREEVVTSLRSMIGPEADLLNPGPESCRQITLTQPILDNDELNKLIHINDDGSRPDLRSVVVHGLYPVKKGGKGLRKAIEAVQRQVSAAIDGGARIIVLSDRESNEKLAPIPSLLLTAAVHHHLVRERTRTKVGLVIEAGDAREVHHMAMLVGFGAAAINPYMAFESIEDMLERGALKMPGSAGDLAADYKKAVYNYNKAAGKGVLKVMSKMGISTIASYRGAQLFQVVGLAQELVDEYFTGLRSPLDGIGLDDIAAEVAQRHRVAFLENRNERAHRELEVGGEYQWRREGEYHLFNPDTVFKLQHATRSGQYKVFKEYTKLVDDQSERLASLRGLFRFKSEGRHPIPIDQVEPASEIVKRFSTGAMSYGSISAEAHETLAIAMNRLGGRSNSGEGGEHPARFEPEENGDWRRSAIKQVASGRFGVTAHYLTNCTDIQIKMAQGAKPGEGGQLPAHKVYPWVAEVRHSTPGVGLISPPPHHDIYSIEDLAQLIHDLKNANPQARIHVKLVAEPGVGTVAAGVSKAHADVVLISGHDGGTGASPLTSLKHAGGPWELGLAETQQTLLLNGLRDRIVVQVDGQMKTGRDVMIAALLGAEEYGFATAPLVVSGCIMMRVCHLDTCPVGVATQNPVLRERFTGKPEFVENFMLYIAEEVRELLASLGLRTLDEAIGRVDLLDTTAAKAHWKAAKLDLSPILDDVETAFMFQDRRRTKGQDHGLDKALDNELIASAADALERGKPVKIETKITNVNRTVGTMLGHEVTKLYGGVGLPDNTIDITFIGSAGNSFGAFVPAGITLRVSGDANDYVGKGLSGGRIVVRPSADAPAEFVAEQNIIAGNVMLFGATSGQAFIRGVVGERFAVRNSGATAVVEGVGDHACEYMTGGRVIILGETGRNFGAGMSGGIAFVYNPNGTFEANLNTELVDPEQLSAEDAQWLHDTVAQHRDETGSAVAERILGDWAQQVTKFVKVMPRDYKKVLLAISEAEKAGRNVDEAIMEAARG</sequence>
<dbReference type="Pfam" id="PF04898">
    <property type="entry name" value="Glu_syn_central"/>
    <property type="match status" value="1"/>
</dbReference>
<dbReference type="InterPro" id="IPR002489">
    <property type="entry name" value="Glu_synth_asu_C"/>
</dbReference>
<keyword evidence="5" id="KW-0028">Amino-acid biosynthesis</keyword>
<dbReference type="CDD" id="cd00982">
    <property type="entry name" value="gltB_C"/>
    <property type="match status" value="1"/>
</dbReference>
<dbReference type="RefSeq" id="WP_154786488.1">
    <property type="nucleotide sequence ID" value="NZ_WMBB01000002.1"/>
</dbReference>
<dbReference type="InterPro" id="IPR017932">
    <property type="entry name" value="GATase_2_dom"/>
</dbReference>
<dbReference type="EC" id="1.4.1.13" evidence="19"/>
<dbReference type="InterPro" id="IPR006982">
    <property type="entry name" value="Glu_synth_centr_N"/>
</dbReference>
<keyword evidence="13" id="KW-0411">Iron-sulfur</keyword>
<organism evidence="19 20">
    <name type="scientific">Nocardia aurantiaca</name>
    <dbReference type="NCBI Taxonomy" id="2675850"/>
    <lineage>
        <taxon>Bacteria</taxon>
        <taxon>Bacillati</taxon>
        <taxon>Actinomycetota</taxon>
        <taxon>Actinomycetes</taxon>
        <taxon>Mycobacteriales</taxon>
        <taxon>Nocardiaceae</taxon>
        <taxon>Nocardia</taxon>
    </lineage>
</organism>
<evidence type="ECO:0000256" key="1">
    <source>
        <dbReference type="ARBA" id="ARBA00001917"/>
    </source>
</evidence>
<dbReference type="PANTHER" id="PTHR11938:SF133">
    <property type="entry name" value="GLUTAMATE SYNTHASE (NADH)"/>
    <property type="match status" value="1"/>
</dbReference>
<keyword evidence="12" id="KW-0408">Iron</keyword>
<reference evidence="19 20" key="1">
    <citation type="submission" date="2019-11" db="EMBL/GenBank/DDBJ databases">
        <title>Nocardia sp. nov. CT2-14 isolated from soil.</title>
        <authorList>
            <person name="Kanchanasin P."/>
            <person name="Tanasupawat S."/>
            <person name="Yuki M."/>
            <person name="Kudo T."/>
        </authorList>
    </citation>
    <scope>NUCLEOTIDE SEQUENCE [LARGE SCALE GENOMIC DNA]</scope>
    <source>
        <strain evidence="19 20">CT2-14</strain>
    </source>
</reference>
<dbReference type="GO" id="GO:0046872">
    <property type="term" value="F:metal ion binding"/>
    <property type="evidence" value="ECO:0007669"/>
    <property type="project" value="UniProtKB-KW"/>
</dbReference>
<evidence type="ECO:0000256" key="4">
    <source>
        <dbReference type="ARBA" id="ARBA00009716"/>
    </source>
</evidence>
<dbReference type="InterPro" id="IPR029055">
    <property type="entry name" value="Ntn_hydrolases_N"/>
</dbReference>
<evidence type="ECO:0000256" key="17">
    <source>
        <dbReference type="SAM" id="MobiDB-lite"/>
    </source>
</evidence>
<keyword evidence="10" id="KW-0315">Glutamine amidotransferase</keyword>
<evidence type="ECO:0000256" key="14">
    <source>
        <dbReference type="ARBA" id="ARBA00023164"/>
    </source>
</evidence>
<comment type="cofactor">
    <cofactor evidence="2">
        <name>[3Fe-4S] cluster</name>
        <dbReference type="ChEBI" id="CHEBI:21137"/>
    </cofactor>
</comment>